<sequence length="735" mass="84246">MAETVGLNSLSLAELYLECVTSFAEFVGALTEPDCGVICRDEIQLPRVFEEFGRTKIWGDQTTHIACRKYGPEQGGDQESISSVSDSDYSTDNEDEPQGRRMPKICLIFKQITDQVRSLHEISSLLRRPTVTNKFLRSKNTGPEPTAPRDPENIHLNVAFRPFDENHVLEKILQWRTLSKSLQAASLPDGTVPSAYDAALYQEIEEVRWFCQRLGRANTRRREQLRYWKSHPYTSKQPITITGLIKEPSITRGNRDIVPLEDQKEDSRSQVSTLKPPDPLTLNGGQKPMSVFSKLSFSTVALSDVHDTKTNIRPRTIYAPTAMGPDRAISIPAPPKIRDEETTFPCPYCGMGLEFRDMRRDLWKRHVFRDLRPYICTFEDCHSAEKLFSSRHEWKHHEFQMHRREYVCRRCRSRCISRREMSMHLQKHYEEPISPDQMSILLDLCNRQIDPSSDNTDSCILCGDQVCLSAWHDHVGAHMETLSLFVLPVPDDDDEETEGSIISGKADMLDPNDAGSRSAAGASSLRFSDTPDRRQTVAELPEIASETEAEYTSEILSRGATKGDNSPILSTNRRIPLDLNPREEEPEEDEDEEGDFVILREIGNEFESTKRKIEQTNWEAYDVLTRGINSENSDDMKLERKIREMEIDEFKRRNMNQLKLLEGMRKAIEERNSALIGKMVESPENIRKLFERGNSGPSVLMRYRSLLIAINSLDVKVRGQYADDFWKEMPRASDK</sequence>
<dbReference type="Proteomes" id="UP001153332">
    <property type="component" value="Unassembled WGS sequence"/>
</dbReference>
<reference evidence="1" key="1">
    <citation type="submission" date="2022-12" db="EMBL/GenBank/DDBJ databases">
        <title>Genome Sequence of Lasiodiplodia mahajangana.</title>
        <authorList>
            <person name="Buettner E."/>
        </authorList>
    </citation>
    <scope>NUCLEOTIDE SEQUENCE</scope>
    <source>
        <strain evidence="1">VT137</strain>
    </source>
</reference>
<proteinExistence type="predicted"/>
<gene>
    <name evidence="1" type="ORF">O1611_g6607</name>
</gene>
<evidence type="ECO:0000313" key="2">
    <source>
        <dbReference type="Proteomes" id="UP001153332"/>
    </source>
</evidence>
<organism evidence="1 2">
    <name type="scientific">Lasiodiplodia mahajangana</name>
    <dbReference type="NCBI Taxonomy" id="1108764"/>
    <lineage>
        <taxon>Eukaryota</taxon>
        <taxon>Fungi</taxon>
        <taxon>Dikarya</taxon>
        <taxon>Ascomycota</taxon>
        <taxon>Pezizomycotina</taxon>
        <taxon>Dothideomycetes</taxon>
        <taxon>Dothideomycetes incertae sedis</taxon>
        <taxon>Botryosphaeriales</taxon>
        <taxon>Botryosphaeriaceae</taxon>
        <taxon>Lasiodiplodia</taxon>
    </lineage>
</organism>
<evidence type="ECO:0000313" key="1">
    <source>
        <dbReference type="EMBL" id="KAJ8127030.1"/>
    </source>
</evidence>
<name>A0ACC2JHX1_9PEZI</name>
<comment type="caution">
    <text evidence="1">The sequence shown here is derived from an EMBL/GenBank/DDBJ whole genome shotgun (WGS) entry which is preliminary data.</text>
</comment>
<accession>A0ACC2JHX1</accession>
<keyword evidence="2" id="KW-1185">Reference proteome</keyword>
<protein>
    <submittedName>
        <fullName evidence="1">Uncharacterized protein</fullName>
    </submittedName>
</protein>
<dbReference type="EMBL" id="JAPUUL010001587">
    <property type="protein sequence ID" value="KAJ8127030.1"/>
    <property type="molecule type" value="Genomic_DNA"/>
</dbReference>